<dbReference type="InterPro" id="IPR042070">
    <property type="entry name" value="PucR_C-HTH_sf"/>
</dbReference>
<dbReference type="EMBL" id="JAVREN010000005">
    <property type="protein sequence ID" value="MDT0306399.1"/>
    <property type="molecule type" value="Genomic_DNA"/>
</dbReference>
<evidence type="ECO:0000313" key="3">
    <source>
        <dbReference type="EMBL" id="MDT0306399.1"/>
    </source>
</evidence>
<dbReference type="InterPro" id="IPR025751">
    <property type="entry name" value="RsbRD_N_dom"/>
</dbReference>
<sequence length="425" mass="45132">MTRATNATPHVGGVALHQTLITELPRLTAELTRHLARTLPDYARLPAEQLHGDVQAAVRSTLRMLAEILRTGRPPSEEHLEFVRSSAARRAEEGLPLDAVINAYHVGAAACLDSLTREAGGEDLRDVVALQRAMFHHLGQITAAVAAGYLDERSAEHSEYHAARDSLLSALLEGGDPSPHAARAGISLPAAYVALALTVSPHPDEQRPHTDPAIAARRKLRRLRAELDRRVGRGALLRLTADQGLALVPVPHEREDPEDPDGWPRLTGLVAGLADACGAPIVAGAQPCAPPGVPAAARLAHELRDLALIAGRPPGVYRLADLFLEHQLSRPGPAQNHLAALLAPVAQREDLLATLRAFLGSGLNRRRTATLLGVHPNTVDYRLGRVCALTGQDTSAGTGLLVLRAAVLAHDTAGRRGTGEEAAEA</sequence>
<protein>
    <submittedName>
        <fullName evidence="3">Helix-turn-helix domain-containing protein</fullName>
    </submittedName>
</protein>
<evidence type="ECO:0000259" key="2">
    <source>
        <dbReference type="Pfam" id="PF14361"/>
    </source>
</evidence>
<accession>A0ABU2L4A8</accession>
<dbReference type="InterPro" id="IPR051448">
    <property type="entry name" value="CdaR-like_regulators"/>
</dbReference>
<dbReference type="Gene3D" id="1.10.10.2840">
    <property type="entry name" value="PucR C-terminal helix-turn-helix domain"/>
    <property type="match status" value="1"/>
</dbReference>
<dbReference type="RefSeq" id="WP_311629321.1">
    <property type="nucleotide sequence ID" value="NZ_JAVREN010000005.1"/>
</dbReference>
<comment type="caution">
    <text evidence="3">The sequence shown here is derived from an EMBL/GenBank/DDBJ whole genome shotgun (WGS) entry which is preliminary data.</text>
</comment>
<keyword evidence="4" id="KW-1185">Reference proteome</keyword>
<dbReference type="PANTHER" id="PTHR33744">
    <property type="entry name" value="CARBOHYDRATE DIACID REGULATOR"/>
    <property type="match status" value="1"/>
</dbReference>
<dbReference type="Proteomes" id="UP001183388">
    <property type="component" value="Unassembled WGS sequence"/>
</dbReference>
<reference evidence="4" key="1">
    <citation type="submission" date="2023-07" db="EMBL/GenBank/DDBJ databases">
        <title>30 novel species of actinomycetes from the DSMZ collection.</title>
        <authorList>
            <person name="Nouioui I."/>
        </authorList>
    </citation>
    <scope>NUCLEOTIDE SEQUENCE [LARGE SCALE GENOMIC DNA]</scope>
    <source>
        <strain evidence="4">DSM 44917</strain>
    </source>
</reference>
<feature type="domain" description="PucR C-terminal helix-turn-helix" evidence="1">
    <location>
        <begin position="351"/>
        <end position="409"/>
    </location>
</feature>
<organism evidence="3 4">
    <name type="scientific">Streptomyces boetiae</name>
    <dbReference type="NCBI Taxonomy" id="3075541"/>
    <lineage>
        <taxon>Bacteria</taxon>
        <taxon>Bacillati</taxon>
        <taxon>Actinomycetota</taxon>
        <taxon>Actinomycetes</taxon>
        <taxon>Kitasatosporales</taxon>
        <taxon>Streptomycetaceae</taxon>
        <taxon>Streptomyces</taxon>
    </lineage>
</organism>
<dbReference type="PANTHER" id="PTHR33744:SF1">
    <property type="entry name" value="DNA-BINDING TRANSCRIPTIONAL ACTIVATOR ADER"/>
    <property type="match status" value="1"/>
</dbReference>
<proteinExistence type="predicted"/>
<dbReference type="InterPro" id="IPR025736">
    <property type="entry name" value="PucR_C-HTH_dom"/>
</dbReference>
<dbReference type="Pfam" id="PF14361">
    <property type="entry name" value="RsbRD_N"/>
    <property type="match status" value="1"/>
</dbReference>
<evidence type="ECO:0000313" key="4">
    <source>
        <dbReference type="Proteomes" id="UP001183388"/>
    </source>
</evidence>
<gene>
    <name evidence="3" type="ORF">RM780_05410</name>
</gene>
<evidence type="ECO:0000259" key="1">
    <source>
        <dbReference type="Pfam" id="PF13556"/>
    </source>
</evidence>
<name>A0ABU2L4A8_9ACTN</name>
<dbReference type="Pfam" id="PF13556">
    <property type="entry name" value="HTH_30"/>
    <property type="match status" value="1"/>
</dbReference>
<feature type="domain" description="RsbT co-antagonist protein RsbRD N-terminal" evidence="2">
    <location>
        <begin position="25"/>
        <end position="164"/>
    </location>
</feature>